<dbReference type="KEGG" id="otr:OTERR_13200"/>
<dbReference type="InterPro" id="IPR043136">
    <property type="entry name" value="B30.2/SPRY_sf"/>
</dbReference>
<protein>
    <recommendedName>
        <fullName evidence="4">B30.2/SPRY domain-containing protein</fullName>
    </recommendedName>
</protein>
<dbReference type="SMART" id="SM00449">
    <property type="entry name" value="SPRY"/>
    <property type="match status" value="1"/>
</dbReference>
<evidence type="ECO:0000313" key="5">
    <source>
        <dbReference type="EMBL" id="QEL64796.1"/>
    </source>
</evidence>
<dbReference type="GO" id="GO:0051603">
    <property type="term" value="P:proteolysis involved in protein catabolic process"/>
    <property type="evidence" value="ECO:0007669"/>
    <property type="project" value="TreeGrafter"/>
</dbReference>
<keyword evidence="1" id="KW-0479">Metal-binding</keyword>
<keyword evidence="6" id="KW-1185">Reference proteome</keyword>
<dbReference type="AlphaFoldDB" id="A0A5C1E788"/>
<sequence length="714" mass="74959">MSGTIRTISFWVKRGALAPSGIHNLFYEGNVGASANMVNIDFINDQLRVTFDTAVTYRLVTSAYFRDPGAHMHICVGIDTTQATAANRVTLEINGVPVTSFATAAYPPQNHTFLTASGNVQYWGGYTTSIPSESYLSECRFIDGMKLPASSFGQFDAATGVWVPKAWAGTYGTNGCYLDFKDGSSLANLCLDRSGNGNNFTANSISLTAGAAYDWSSDTPSNNFCTLNPLNGLAAVSLGWGALNILASTTTGHRYGTMALPTQGKWYWELAVTSGTGGVGVGVIGDTTDGTTYSTSRMYTNDGQKYLGTTASAYAATWTTNDVISVLFDADAGTLAFWKNGTSQGTAFTGLTGTWYPLFRIAGTSIAGWINFGQRPFTYTPTTGFKALCTANLPDPAIKKPNQHFDVKLDTGANIKATAEAVFSGAAFLEWIKDRANATNWQQVDTVRGTSAVLQSNTTNAETTFSTPSGSSVAAVWKAGGAAAANTSGSTTAQVSPNTSSGFSVATYTGTGANATVGHGLGVAPKLVIVKSRTDSSNNWMVYHASLGAGNYLLLNLSAVSSAAATVWNSTAPTASVFSIGSANGSNQNGMSYVAYCFAEVDGFSRIGNYTGNGSADGTFVWCGFRPRWILIKRVTGASDWMLLDTARSPNNAAALLVYPSLANVEGDGSGAGQAVDILSNGFKLRGSNAALNGAESYIFAAFAEFPFKYANAR</sequence>
<dbReference type="Proteomes" id="UP000323671">
    <property type="component" value="Chromosome"/>
</dbReference>
<dbReference type="PANTHER" id="PTHR13363">
    <property type="entry name" value="RING FINGER AND SRY DOMAIN-CONTAINING"/>
    <property type="match status" value="1"/>
</dbReference>
<proteinExistence type="predicted"/>
<evidence type="ECO:0000256" key="2">
    <source>
        <dbReference type="ARBA" id="ARBA00022771"/>
    </source>
</evidence>
<dbReference type="CDD" id="cd11709">
    <property type="entry name" value="SPRY"/>
    <property type="match status" value="1"/>
</dbReference>
<dbReference type="Pfam" id="PF24299">
    <property type="entry name" value="DUF7483"/>
    <property type="match status" value="2"/>
</dbReference>
<dbReference type="InterPro" id="IPR003877">
    <property type="entry name" value="SPRY_dom"/>
</dbReference>
<dbReference type="EMBL" id="CP022579">
    <property type="protein sequence ID" value="QEL64796.1"/>
    <property type="molecule type" value="Genomic_DNA"/>
</dbReference>
<reference evidence="5 6" key="1">
    <citation type="submission" date="2017-07" db="EMBL/GenBank/DDBJ databases">
        <title>Complete genome sequence of Oryzomicrobium terrae TPP412.</title>
        <authorList>
            <person name="Chiu L.-W."/>
            <person name="Lo K.-J."/>
            <person name="Tsai Y.-M."/>
            <person name="Lin S.-S."/>
            <person name="Kuo C.-H."/>
            <person name="Liu C.-T."/>
        </authorList>
    </citation>
    <scope>NUCLEOTIDE SEQUENCE [LARGE SCALE GENOMIC DNA]</scope>
    <source>
        <strain evidence="5 6">TPP412</strain>
    </source>
</reference>
<dbReference type="SUPFAM" id="SSF49899">
    <property type="entry name" value="Concanavalin A-like lectins/glucanases"/>
    <property type="match status" value="2"/>
</dbReference>
<dbReference type="Gene3D" id="2.60.120.920">
    <property type="match status" value="1"/>
</dbReference>
<evidence type="ECO:0000313" key="6">
    <source>
        <dbReference type="Proteomes" id="UP000323671"/>
    </source>
</evidence>
<keyword evidence="2" id="KW-0863">Zinc-finger</keyword>
<dbReference type="InterPro" id="IPR045129">
    <property type="entry name" value="RNF123/RKP/RSPRY1"/>
</dbReference>
<dbReference type="RefSeq" id="WP_149425237.1">
    <property type="nucleotide sequence ID" value="NZ_CP022579.1"/>
</dbReference>
<gene>
    <name evidence="5" type="ORF">OTERR_13200</name>
</gene>
<evidence type="ECO:0000256" key="1">
    <source>
        <dbReference type="ARBA" id="ARBA00022723"/>
    </source>
</evidence>
<dbReference type="InterPro" id="IPR001870">
    <property type="entry name" value="B30.2/SPRY"/>
</dbReference>
<evidence type="ECO:0000259" key="4">
    <source>
        <dbReference type="PROSITE" id="PS50188"/>
    </source>
</evidence>
<dbReference type="InterPro" id="IPR055906">
    <property type="entry name" value="DUF7483"/>
</dbReference>
<dbReference type="PROSITE" id="PS50188">
    <property type="entry name" value="B302_SPRY"/>
    <property type="match status" value="1"/>
</dbReference>
<dbReference type="Pfam" id="PF00622">
    <property type="entry name" value="SPRY"/>
    <property type="match status" value="1"/>
</dbReference>
<dbReference type="GO" id="GO:0005737">
    <property type="term" value="C:cytoplasm"/>
    <property type="evidence" value="ECO:0007669"/>
    <property type="project" value="TreeGrafter"/>
</dbReference>
<feature type="domain" description="B30.2/SPRY" evidence="4">
    <location>
        <begin position="204"/>
        <end position="377"/>
    </location>
</feature>
<dbReference type="PANTHER" id="PTHR13363:SF5">
    <property type="entry name" value="E3 UBIQUITIN-PROTEIN LIGASE RNF123"/>
    <property type="match status" value="1"/>
</dbReference>
<organism evidence="5 6">
    <name type="scientific">Oryzomicrobium terrae</name>
    <dbReference type="NCBI Taxonomy" id="1735038"/>
    <lineage>
        <taxon>Bacteria</taxon>
        <taxon>Pseudomonadati</taxon>
        <taxon>Pseudomonadota</taxon>
        <taxon>Betaproteobacteria</taxon>
        <taxon>Rhodocyclales</taxon>
        <taxon>Rhodocyclaceae</taxon>
        <taxon>Oryzomicrobium</taxon>
    </lineage>
</organism>
<dbReference type="GO" id="GO:0004842">
    <property type="term" value="F:ubiquitin-protein transferase activity"/>
    <property type="evidence" value="ECO:0007669"/>
    <property type="project" value="InterPro"/>
</dbReference>
<dbReference type="GO" id="GO:0008270">
    <property type="term" value="F:zinc ion binding"/>
    <property type="evidence" value="ECO:0007669"/>
    <property type="project" value="UniProtKB-KW"/>
</dbReference>
<keyword evidence="3" id="KW-0862">Zinc</keyword>
<name>A0A5C1E788_9RHOO</name>
<dbReference type="InterPro" id="IPR013320">
    <property type="entry name" value="ConA-like_dom_sf"/>
</dbReference>
<accession>A0A5C1E788</accession>
<evidence type="ECO:0000256" key="3">
    <source>
        <dbReference type="ARBA" id="ARBA00022833"/>
    </source>
</evidence>